<accession>A0AAV8Z3M9</accession>
<evidence type="ECO:0000313" key="3">
    <source>
        <dbReference type="EMBL" id="KAJ8958508.1"/>
    </source>
</evidence>
<evidence type="ECO:0000313" key="4">
    <source>
        <dbReference type="Proteomes" id="UP001162162"/>
    </source>
</evidence>
<dbReference type="PANTHER" id="PTHR11552">
    <property type="entry name" value="GLUCOSE-METHANOL-CHOLINE GMC OXIDOREDUCTASE"/>
    <property type="match status" value="1"/>
</dbReference>
<evidence type="ECO:0000256" key="2">
    <source>
        <dbReference type="SAM" id="SignalP"/>
    </source>
</evidence>
<protein>
    <recommendedName>
        <fullName evidence="5">Glucose-methanol-choline oxidoreductase N-terminal domain-containing protein</fullName>
    </recommendedName>
</protein>
<feature type="signal peptide" evidence="2">
    <location>
        <begin position="1"/>
        <end position="18"/>
    </location>
</feature>
<proteinExistence type="inferred from homology"/>
<sequence>MKQLPVLMLSLLIQSTWQESNEDEFVDERNVLPTLLNILNDAVRGYEKYVLRNDEVYWKLASEADPEYDFIVVGGGSSGCVIASRLSEIKRWKVLLLEAGDPEDVLVDIPLLVVGVQNTSYDWTYKTEKLTDAGLGLVDQRMNFPRGEGFGRMQRPQFYDVH</sequence>
<keyword evidence="4" id="KW-1185">Reference proteome</keyword>
<dbReference type="EMBL" id="JAPWTK010000017">
    <property type="protein sequence ID" value="KAJ8958508.1"/>
    <property type="molecule type" value="Genomic_DNA"/>
</dbReference>
<dbReference type="PANTHER" id="PTHR11552:SF227">
    <property type="entry name" value="GLUCOSE DEHYDROGENASE [FAD, QUINONE]-LIKE PROTEIN"/>
    <property type="match status" value="1"/>
</dbReference>
<dbReference type="Gene3D" id="3.50.50.60">
    <property type="entry name" value="FAD/NAD(P)-binding domain"/>
    <property type="match status" value="1"/>
</dbReference>
<gene>
    <name evidence="3" type="ORF">NQ318_002302</name>
</gene>
<dbReference type="GO" id="GO:0016491">
    <property type="term" value="F:oxidoreductase activity"/>
    <property type="evidence" value="ECO:0007669"/>
    <property type="project" value="TreeGrafter"/>
</dbReference>
<dbReference type="GO" id="GO:0050660">
    <property type="term" value="F:flavin adenine dinucleotide binding"/>
    <property type="evidence" value="ECO:0007669"/>
    <property type="project" value="InterPro"/>
</dbReference>
<evidence type="ECO:0000256" key="1">
    <source>
        <dbReference type="ARBA" id="ARBA00010790"/>
    </source>
</evidence>
<dbReference type="AlphaFoldDB" id="A0AAV8Z3M9"/>
<reference evidence="3" key="1">
    <citation type="journal article" date="2023" name="Insect Mol. Biol.">
        <title>Genome sequencing provides insights into the evolution of gene families encoding plant cell wall-degrading enzymes in longhorned beetles.</title>
        <authorList>
            <person name="Shin N.R."/>
            <person name="Okamura Y."/>
            <person name="Kirsch R."/>
            <person name="Pauchet Y."/>
        </authorList>
    </citation>
    <scope>NUCLEOTIDE SEQUENCE</scope>
    <source>
        <strain evidence="3">AMC_N1</strain>
    </source>
</reference>
<name>A0AAV8Z3M9_9CUCU</name>
<dbReference type="Proteomes" id="UP001162162">
    <property type="component" value="Unassembled WGS sequence"/>
</dbReference>
<organism evidence="3 4">
    <name type="scientific">Aromia moschata</name>
    <dbReference type="NCBI Taxonomy" id="1265417"/>
    <lineage>
        <taxon>Eukaryota</taxon>
        <taxon>Metazoa</taxon>
        <taxon>Ecdysozoa</taxon>
        <taxon>Arthropoda</taxon>
        <taxon>Hexapoda</taxon>
        <taxon>Insecta</taxon>
        <taxon>Pterygota</taxon>
        <taxon>Neoptera</taxon>
        <taxon>Endopterygota</taxon>
        <taxon>Coleoptera</taxon>
        <taxon>Polyphaga</taxon>
        <taxon>Cucujiformia</taxon>
        <taxon>Chrysomeloidea</taxon>
        <taxon>Cerambycidae</taxon>
        <taxon>Cerambycinae</taxon>
        <taxon>Callichromatini</taxon>
        <taxon>Aromia</taxon>
    </lineage>
</organism>
<dbReference type="Gene3D" id="3.30.560.10">
    <property type="entry name" value="Glucose Oxidase, domain 3"/>
    <property type="match status" value="1"/>
</dbReference>
<dbReference type="InterPro" id="IPR012132">
    <property type="entry name" value="GMC_OxRdtase"/>
</dbReference>
<evidence type="ECO:0008006" key="5">
    <source>
        <dbReference type="Google" id="ProtNLM"/>
    </source>
</evidence>
<keyword evidence="2" id="KW-0732">Signal</keyword>
<feature type="chain" id="PRO_5043933778" description="Glucose-methanol-choline oxidoreductase N-terminal domain-containing protein" evidence="2">
    <location>
        <begin position="19"/>
        <end position="162"/>
    </location>
</feature>
<comment type="similarity">
    <text evidence="1">Belongs to the GMC oxidoreductase family.</text>
</comment>
<dbReference type="SUPFAM" id="SSF51905">
    <property type="entry name" value="FAD/NAD(P)-binding domain"/>
    <property type="match status" value="1"/>
</dbReference>
<comment type="caution">
    <text evidence="3">The sequence shown here is derived from an EMBL/GenBank/DDBJ whole genome shotgun (WGS) entry which is preliminary data.</text>
</comment>
<dbReference type="InterPro" id="IPR036188">
    <property type="entry name" value="FAD/NAD-bd_sf"/>
</dbReference>